<dbReference type="OrthoDB" id="9812921at2"/>
<dbReference type="Proteomes" id="UP000182491">
    <property type="component" value="Unassembled WGS sequence"/>
</dbReference>
<feature type="signal peptide" evidence="4">
    <location>
        <begin position="1"/>
        <end position="23"/>
    </location>
</feature>
<feature type="domain" description="Dipeptidylpeptidase IV N-terminal" evidence="6">
    <location>
        <begin position="108"/>
        <end position="450"/>
    </location>
</feature>
<dbReference type="RefSeq" id="WP_068837879.1">
    <property type="nucleotide sequence ID" value="NZ_BMXC01000002.1"/>
</dbReference>
<name>A0A1I7HUT3_9BACT</name>
<dbReference type="InterPro" id="IPR002469">
    <property type="entry name" value="Peptidase_S9B_N"/>
</dbReference>
<organism evidence="7 8">
    <name type="scientific">Pontibacter akesuensis</name>
    <dbReference type="NCBI Taxonomy" id="388950"/>
    <lineage>
        <taxon>Bacteria</taxon>
        <taxon>Pseudomonadati</taxon>
        <taxon>Bacteroidota</taxon>
        <taxon>Cytophagia</taxon>
        <taxon>Cytophagales</taxon>
        <taxon>Hymenobacteraceae</taxon>
        <taxon>Pontibacter</taxon>
    </lineage>
</organism>
<proteinExistence type="predicted"/>
<dbReference type="FunFam" id="3.40.50.1820:FF:000003">
    <property type="entry name" value="Dipeptidyl peptidase 4"/>
    <property type="match status" value="1"/>
</dbReference>
<dbReference type="PANTHER" id="PTHR11731">
    <property type="entry name" value="PROTEASE FAMILY S9B,C DIPEPTIDYL-PEPTIDASE IV-RELATED"/>
    <property type="match status" value="1"/>
</dbReference>
<dbReference type="GO" id="GO:0004252">
    <property type="term" value="F:serine-type endopeptidase activity"/>
    <property type="evidence" value="ECO:0007669"/>
    <property type="project" value="InterPro"/>
</dbReference>
<keyword evidence="2" id="KW-0378">Hydrolase</keyword>
<dbReference type="Pfam" id="PF00326">
    <property type="entry name" value="Peptidase_S9"/>
    <property type="match status" value="1"/>
</dbReference>
<evidence type="ECO:0000259" key="6">
    <source>
        <dbReference type="Pfam" id="PF00930"/>
    </source>
</evidence>
<dbReference type="InterPro" id="IPR029058">
    <property type="entry name" value="AB_hydrolase_fold"/>
</dbReference>
<dbReference type="InterPro" id="IPR050278">
    <property type="entry name" value="Serine_Prot_S9B/DPPIV"/>
</dbReference>
<dbReference type="SUPFAM" id="SSF82171">
    <property type="entry name" value="DPP6 N-terminal domain-like"/>
    <property type="match status" value="1"/>
</dbReference>
<accession>A0A1I7HUT3</accession>
<gene>
    <name evidence="7" type="ORF">SAMN04487941_1688</name>
</gene>
<dbReference type="Pfam" id="PF00930">
    <property type="entry name" value="DPPIV_N"/>
    <property type="match status" value="1"/>
</dbReference>
<dbReference type="STRING" id="388950.GCA_001611675_01855"/>
<protein>
    <submittedName>
        <fullName evidence="7">Dipeptidyl-peptidase-4</fullName>
    </submittedName>
</protein>
<keyword evidence="8" id="KW-1185">Reference proteome</keyword>
<dbReference type="AlphaFoldDB" id="A0A1I7HUT3"/>
<evidence type="ECO:0000256" key="1">
    <source>
        <dbReference type="ARBA" id="ARBA00022670"/>
    </source>
</evidence>
<evidence type="ECO:0000259" key="5">
    <source>
        <dbReference type="Pfam" id="PF00326"/>
    </source>
</evidence>
<dbReference type="Gene3D" id="3.40.50.1820">
    <property type="entry name" value="alpha/beta hydrolase"/>
    <property type="match status" value="1"/>
</dbReference>
<dbReference type="InterPro" id="IPR001375">
    <property type="entry name" value="Peptidase_S9_cat"/>
</dbReference>
<evidence type="ECO:0000313" key="7">
    <source>
        <dbReference type="EMBL" id="SFU64417.1"/>
    </source>
</evidence>
<evidence type="ECO:0000256" key="4">
    <source>
        <dbReference type="SAM" id="SignalP"/>
    </source>
</evidence>
<dbReference type="GO" id="GO:0006508">
    <property type="term" value="P:proteolysis"/>
    <property type="evidence" value="ECO:0007669"/>
    <property type="project" value="UniProtKB-KW"/>
</dbReference>
<keyword evidence="3" id="KW-0325">Glycoprotein</keyword>
<keyword evidence="4" id="KW-0732">Signal</keyword>
<feature type="chain" id="PRO_5010315313" evidence="4">
    <location>
        <begin position="24"/>
        <end position="745"/>
    </location>
</feature>
<dbReference type="InterPro" id="IPR002471">
    <property type="entry name" value="Pept_S9_AS"/>
</dbReference>
<dbReference type="EMBL" id="FPCA01000002">
    <property type="protein sequence ID" value="SFU64417.1"/>
    <property type="molecule type" value="Genomic_DNA"/>
</dbReference>
<keyword evidence="1" id="KW-0645">Protease</keyword>
<sequence length="745" mass="84786">MHIRLKSNLLAVVLLCFAFMAQAQQKKDITLEDIYRTGTFRGQSVYGVNWMNDGRYYSSTVADDKNKVYDIVKYDVTTGKPVATIIEGENLVPAGSNAPIQYDDYTFSSDEQKVLFSTDTEQIYRRSSKAEFYIYDIASKKLTKLSDGGKQMYASFSPDAKRVAFARENNMFVTDLSNMKETQITTDGKFNSIINGYSDWVYEEEFSFAKGFDWSPDGKKIAFYTFDETNVPEFNMQMWGELYPQDYKFKYPKAGEANSTVKVSVYDVNSGQTVKMDTGNEQDIYIPRIKWTNNPNLLSIQKMNRLQNTLEILHANATTGKSDVVLKETSKTYIDVTDDLTYLKDGKNFIHSSEKDGYNHLYLYNMNGKLVRQITNGNWEVSSYEGYDEKNDRLYYMSTEVSPLERHLYSISSKGKKKQRLTEKSGTHNINLSNDFKYYLDYYSAANTPPTVSLHSAKDGKLIKVLEENEKLKNTLAQYDIAKQEFFTMNTADGTKLNGWMIKPTDFDPNKKYPVLMFVYGGPGSQTVTNSWGGNNYLWYQVLADKGLIVVSVDNRGTGARGADFKKVTYANLGKYEIEDQIEAAKWLGKQQYVDKDRIGIWGHSYGGYMTLLGLTKGEGVFRAGISVAPVTNWRFYDSIYTERYLKTPQENAAGYDENSPLFFADKLQGDLLLIHGTGDDNVHFQNAVAMQDALISANKQFESFYYPNRNHGVGGGITSLHRFKMMTDFLERKLINPGKAAVNQ</sequence>
<dbReference type="PROSITE" id="PS00708">
    <property type="entry name" value="PRO_ENDOPEP_SER"/>
    <property type="match status" value="1"/>
</dbReference>
<evidence type="ECO:0000256" key="3">
    <source>
        <dbReference type="ARBA" id="ARBA00023180"/>
    </source>
</evidence>
<reference evidence="8" key="1">
    <citation type="submission" date="2016-10" db="EMBL/GenBank/DDBJ databases">
        <authorList>
            <person name="Varghese N."/>
        </authorList>
    </citation>
    <scope>NUCLEOTIDE SEQUENCE [LARGE SCALE GENOMIC DNA]</scope>
    <source>
        <strain evidence="8">DSM 18820</strain>
    </source>
</reference>
<dbReference type="GO" id="GO:0008239">
    <property type="term" value="F:dipeptidyl-peptidase activity"/>
    <property type="evidence" value="ECO:0007669"/>
    <property type="project" value="TreeGrafter"/>
</dbReference>
<dbReference type="PANTHER" id="PTHR11731:SF193">
    <property type="entry name" value="DIPEPTIDYL PEPTIDASE 9"/>
    <property type="match status" value="1"/>
</dbReference>
<feature type="domain" description="Peptidase S9 prolyl oligopeptidase catalytic" evidence="5">
    <location>
        <begin position="541"/>
        <end position="735"/>
    </location>
</feature>
<dbReference type="SUPFAM" id="SSF53474">
    <property type="entry name" value="alpha/beta-Hydrolases"/>
    <property type="match status" value="1"/>
</dbReference>
<evidence type="ECO:0000256" key="2">
    <source>
        <dbReference type="ARBA" id="ARBA00022801"/>
    </source>
</evidence>
<dbReference type="Gene3D" id="2.140.10.30">
    <property type="entry name" value="Dipeptidylpeptidase IV, N-terminal domain"/>
    <property type="match status" value="1"/>
</dbReference>
<evidence type="ECO:0000313" key="8">
    <source>
        <dbReference type="Proteomes" id="UP000182491"/>
    </source>
</evidence>